<dbReference type="Gene3D" id="3.40.50.1360">
    <property type="match status" value="1"/>
</dbReference>
<dbReference type="EMBL" id="UYIG01000185">
    <property type="protein sequence ID" value="VDG30298.1"/>
    <property type="molecule type" value="Genomic_DNA"/>
</dbReference>
<evidence type="ECO:0000256" key="1">
    <source>
        <dbReference type="ARBA" id="ARBA00011959"/>
    </source>
</evidence>
<dbReference type="GO" id="GO:0009052">
    <property type="term" value="P:pentose-phosphate shunt, non-oxidative branch"/>
    <property type="evidence" value="ECO:0007669"/>
    <property type="project" value="InterPro"/>
</dbReference>
<dbReference type="RefSeq" id="WP_165444405.1">
    <property type="nucleotide sequence ID" value="NZ_BJDY01000007.1"/>
</dbReference>
<name>A0A660E4I0_9LACO</name>
<keyword evidence="2" id="KW-0413">Isomerase</keyword>
<reference evidence="4 5" key="1">
    <citation type="submission" date="2018-11" db="EMBL/GenBank/DDBJ databases">
        <authorList>
            <person name="Wuyts S."/>
        </authorList>
    </citation>
    <scope>NUCLEOTIDE SEQUENCE [LARGE SCALE GENOMIC DNA]</scope>
    <source>
        <strain evidence="4">Lactobacillus mudanjiangensis AMBF249</strain>
    </source>
</reference>
<evidence type="ECO:0000313" key="5">
    <source>
        <dbReference type="Proteomes" id="UP000289996"/>
    </source>
</evidence>
<evidence type="ECO:0000313" key="4">
    <source>
        <dbReference type="EMBL" id="VDG30298.1"/>
    </source>
</evidence>
<dbReference type="PANTHER" id="PTHR11934">
    <property type="entry name" value="RIBOSE-5-PHOSPHATE ISOMERASE"/>
    <property type="match status" value="1"/>
</dbReference>
<dbReference type="SUPFAM" id="SSF100950">
    <property type="entry name" value="NagB/RpiA/CoA transferase-like"/>
    <property type="match status" value="1"/>
</dbReference>
<accession>A0A660E4I0</accession>
<dbReference type="GO" id="GO:0005829">
    <property type="term" value="C:cytosol"/>
    <property type="evidence" value="ECO:0007669"/>
    <property type="project" value="TreeGrafter"/>
</dbReference>
<evidence type="ECO:0000256" key="2">
    <source>
        <dbReference type="ARBA" id="ARBA00023235"/>
    </source>
</evidence>
<dbReference type="EC" id="5.3.1.6" evidence="1"/>
<dbReference type="InterPro" id="IPR004788">
    <property type="entry name" value="Ribose5P_isomerase_type_A"/>
</dbReference>
<dbReference type="PANTHER" id="PTHR11934:SF0">
    <property type="entry name" value="RIBOSE-5-PHOSPHATE ISOMERASE"/>
    <property type="match status" value="1"/>
</dbReference>
<evidence type="ECO:0000256" key="3">
    <source>
        <dbReference type="ARBA" id="ARBA00029734"/>
    </source>
</evidence>
<dbReference type="GO" id="GO:0004751">
    <property type="term" value="F:ribose-5-phosphate isomerase activity"/>
    <property type="evidence" value="ECO:0007669"/>
    <property type="project" value="UniProtKB-EC"/>
</dbReference>
<sequence>MIFIEAVIQTALSLIKPHTTVGLGGGHNVQNLVQALATKPALDLQVATPSELTRQTCRALGLPVLTDLPATIDIMFDGCDSLDENWHVLKSRGGIHTLEKLYAHQAKRYVILAPAERLTPTLNVTIPLCLEVVAPALPAIMQQVEQLGGHAEQRADASVASFSRTPLGNLLVDATFEQADQLITAAEKLQPLTGVIATSYFDHEMTDFITFTDDTHSQHQRKEL</sequence>
<dbReference type="GO" id="GO:0006014">
    <property type="term" value="P:D-ribose metabolic process"/>
    <property type="evidence" value="ECO:0007669"/>
    <property type="project" value="TreeGrafter"/>
</dbReference>
<dbReference type="SUPFAM" id="SSF75445">
    <property type="entry name" value="D-ribose-5-phosphate isomerase (RpiA), lid domain"/>
    <property type="match status" value="1"/>
</dbReference>
<dbReference type="Gene3D" id="3.30.70.260">
    <property type="match status" value="1"/>
</dbReference>
<keyword evidence="5" id="KW-1185">Reference proteome</keyword>
<dbReference type="Pfam" id="PF06026">
    <property type="entry name" value="Rib_5-P_isom_A"/>
    <property type="match status" value="1"/>
</dbReference>
<dbReference type="InterPro" id="IPR037171">
    <property type="entry name" value="NagB/RpiA_transferase-like"/>
</dbReference>
<proteinExistence type="predicted"/>
<protein>
    <recommendedName>
        <fullName evidence="1">ribose-5-phosphate isomerase</fullName>
        <ecNumber evidence="1">5.3.1.6</ecNumber>
    </recommendedName>
    <alternativeName>
        <fullName evidence="3">Phosphoriboisomerase</fullName>
    </alternativeName>
</protein>
<gene>
    <name evidence="4" type="ORF">MUDAN_MDHGFNIF_01849</name>
</gene>
<dbReference type="AlphaFoldDB" id="A0A660E4I0"/>
<organism evidence="4 5">
    <name type="scientific">Lactiplantibacillus mudanjiangensis</name>
    <dbReference type="NCBI Taxonomy" id="1296538"/>
    <lineage>
        <taxon>Bacteria</taxon>
        <taxon>Bacillati</taxon>
        <taxon>Bacillota</taxon>
        <taxon>Bacilli</taxon>
        <taxon>Lactobacillales</taxon>
        <taxon>Lactobacillaceae</taxon>
        <taxon>Lactiplantibacillus</taxon>
    </lineage>
</organism>
<dbReference type="Proteomes" id="UP000289996">
    <property type="component" value="Unassembled WGS sequence"/>
</dbReference>